<evidence type="ECO:0000313" key="2">
    <source>
        <dbReference type="EMBL" id="PIR70627.1"/>
    </source>
</evidence>
<dbReference type="AlphaFoldDB" id="A0A2H0TGE8"/>
<feature type="signal peptide" evidence="1">
    <location>
        <begin position="1"/>
        <end position="26"/>
    </location>
</feature>
<sequence length="334" mass="38985">MKIKTKPILSLCFVLGLSTILVCCVAGSNGKIPENAKRTKQLINRINKFCIEELGISKTINFQKYKKNVKTTYTLVLAPINRLYYDYTFNTTKNRKFDDIEEAKKESDAIKEKYDTYIYRLDGHAGEYPLTDPFLSLSTTRQIFLIIHEDWHDNISFSRSLEEATGNLLGYLGTIKFLKESHADTKDIKEAEATLKWTKEKARIVTHYYNILEELYNRQNIDEAEIKRERSLIFTEAQKECADTEKRTGALLSNLDFNNAALSNWITYDRYFDLVWRVYIYTGKNLKETARIFRKIAPLPSSVWSDENKIKEYEKEAVKYLEGYAVPKKITSRF</sequence>
<comment type="caution">
    <text evidence="2">The sequence shown here is derived from an EMBL/GenBank/DDBJ whole genome shotgun (WGS) entry which is preliminary data.</text>
</comment>
<dbReference type="Pfam" id="PF10023">
    <property type="entry name" value="Aminopep"/>
    <property type="match status" value="1"/>
</dbReference>
<keyword evidence="1" id="KW-0732">Signal</keyword>
<name>A0A2H0TGE8_9BACT</name>
<dbReference type="EMBL" id="PFCN01000007">
    <property type="protein sequence ID" value="PIR70627.1"/>
    <property type="molecule type" value="Genomic_DNA"/>
</dbReference>
<reference evidence="3" key="1">
    <citation type="submission" date="2017-09" db="EMBL/GenBank/DDBJ databases">
        <title>Depth-based differentiation of microbial function through sediment-hosted aquifers and enrichment of novel symbionts in the deep terrestrial subsurface.</title>
        <authorList>
            <person name="Probst A.J."/>
            <person name="Ladd B."/>
            <person name="Jarett J.K."/>
            <person name="Geller-Mcgrath D.E."/>
            <person name="Sieber C.M.K."/>
            <person name="Emerson J.B."/>
            <person name="Anantharaman K."/>
            <person name="Thomas B.C."/>
            <person name="Malmstrom R."/>
            <person name="Stieglmeier M."/>
            <person name="Klingl A."/>
            <person name="Woyke T."/>
            <person name="Ryan C.M."/>
            <person name="Banfield J.F."/>
        </authorList>
    </citation>
    <scope>NUCLEOTIDE SEQUENCE [LARGE SCALE GENOMIC DNA]</scope>
</reference>
<feature type="chain" id="PRO_5013789369" evidence="1">
    <location>
        <begin position="27"/>
        <end position="334"/>
    </location>
</feature>
<dbReference type="InterPro" id="IPR014553">
    <property type="entry name" value="Aminopept"/>
</dbReference>
<evidence type="ECO:0000313" key="3">
    <source>
        <dbReference type="Proteomes" id="UP000229383"/>
    </source>
</evidence>
<accession>A0A2H0TGE8</accession>
<dbReference type="Proteomes" id="UP000229383">
    <property type="component" value="Unassembled WGS sequence"/>
</dbReference>
<gene>
    <name evidence="2" type="ORF">COU46_00420</name>
</gene>
<protein>
    <submittedName>
        <fullName evidence="2">Uncharacterized protein</fullName>
    </submittedName>
</protein>
<organism evidence="2 3">
    <name type="scientific">Candidatus Niyogibacteria bacterium CG10_big_fil_rev_8_21_14_0_10_42_19</name>
    <dbReference type="NCBI Taxonomy" id="1974725"/>
    <lineage>
        <taxon>Bacteria</taxon>
        <taxon>Candidatus Niyogiibacteriota</taxon>
    </lineage>
</organism>
<proteinExistence type="predicted"/>
<evidence type="ECO:0000256" key="1">
    <source>
        <dbReference type="SAM" id="SignalP"/>
    </source>
</evidence>